<accession>A0A1J1I511</accession>
<sequence length="336" mass="39133">MISPVMLALYQFCSGMSSEIGDVDNTFHYYQQTYNLIESIINWDNSNIEFWLIISEPTSPSDPEIKCKFLDNVIPKLLTRSTNVSFTDTRNFAALFFTDNNNDEKQLNMSLKLPPDVIKIYLNHNGCQLDEAKLADIVDILWASAEISFIYYISFCNCSITDNYGSVDDVRRRPHKDIHGCIINLFYHQPFVRNKSGQWGVLTKMPLINEQEGVERQLINTSSQAFHYFPFQRKHNLNFNQMNMTVILFESANAYLKQEMNIFRYKLSASILENPHYLLDAYFGMDAELLRMLKTTLNFTVNISPTSDRQLYGFRKKHILNKHKHEQVQSHAANKF</sequence>
<protein>
    <submittedName>
        <fullName evidence="1">CLUMA_CG008904, isoform A</fullName>
    </submittedName>
</protein>
<organism evidence="1 2">
    <name type="scientific">Clunio marinus</name>
    <dbReference type="NCBI Taxonomy" id="568069"/>
    <lineage>
        <taxon>Eukaryota</taxon>
        <taxon>Metazoa</taxon>
        <taxon>Ecdysozoa</taxon>
        <taxon>Arthropoda</taxon>
        <taxon>Hexapoda</taxon>
        <taxon>Insecta</taxon>
        <taxon>Pterygota</taxon>
        <taxon>Neoptera</taxon>
        <taxon>Endopterygota</taxon>
        <taxon>Diptera</taxon>
        <taxon>Nematocera</taxon>
        <taxon>Chironomoidea</taxon>
        <taxon>Chironomidae</taxon>
        <taxon>Clunio</taxon>
    </lineage>
</organism>
<name>A0A1J1I511_9DIPT</name>
<proteinExistence type="predicted"/>
<keyword evidence="2" id="KW-1185">Reference proteome</keyword>
<dbReference type="Proteomes" id="UP000183832">
    <property type="component" value="Unassembled WGS sequence"/>
</dbReference>
<gene>
    <name evidence="1" type="ORF">CLUMA_CG008904</name>
</gene>
<dbReference type="AlphaFoldDB" id="A0A1J1I511"/>
<dbReference type="EMBL" id="CVRI01000041">
    <property type="protein sequence ID" value="CRK95267.1"/>
    <property type="molecule type" value="Genomic_DNA"/>
</dbReference>
<evidence type="ECO:0000313" key="1">
    <source>
        <dbReference type="EMBL" id="CRK95267.1"/>
    </source>
</evidence>
<evidence type="ECO:0000313" key="2">
    <source>
        <dbReference type="Proteomes" id="UP000183832"/>
    </source>
</evidence>
<reference evidence="1 2" key="1">
    <citation type="submission" date="2015-04" db="EMBL/GenBank/DDBJ databases">
        <authorList>
            <person name="Syromyatnikov M.Y."/>
            <person name="Popov V.N."/>
        </authorList>
    </citation>
    <scope>NUCLEOTIDE SEQUENCE [LARGE SCALE GENOMIC DNA]</scope>
</reference>